<dbReference type="Pfam" id="PF06055">
    <property type="entry name" value="ExoD"/>
    <property type="match status" value="1"/>
</dbReference>
<feature type="transmembrane region" description="Helical" evidence="1">
    <location>
        <begin position="169"/>
        <end position="191"/>
    </location>
</feature>
<organism evidence="2 3">
    <name type="scientific">Methylorubrum podarium</name>
    <dbReference type="NCBI Taxonomy" id="200476"/>
    <lineage>
        <taxon>Bacteria</taxon>
        <taxon>Pseudomonadati</taxon>
        <taxon>Pseudomonadota</taxon>
        <taxon>Alphaproteobacteria</taxon>
        <taxon>Hyphomicrobiales</taxon>
        <taxon>Methylobacteriaceae</taxon>
        <taxon>Methylorubrum</taxon>
    </lineage>
</organism>
<comment type="caution">
    <text evidence="2">The sequence shown here is derived from an EMBL/GenBank/DDBJ whole genome shotgun (WGS) entry which is preliminary data.</text>
</comment>
<feature type="transmembrane region" description="Helical" evidence="1">
    <location>
        <begin position="55"/>
        <end position="79"/>
    </location>
</feature>
<accession>A0ABV1QP61</accession>
<evidence type="ECO:0000256" key="1">
    <source>
        <dbReference type="SAM" id="Phobius"/>
    </source>
</evidence>
<dbReference type="Proteomes" id="UP001480955">
    <property type="component" value="Unassembled WGS sequence"/>
</dbReference>
<sequence length="210" mass="22155">MSSAARTSDVLTMLASQESERLTVGDIVAVLRDRAFALLVVLLGLPNCLPMPPPIPLVCGLVLLVIAIQIVAGMSAPWLPRRLLDQSIARATVEKAVNRAVPLLRRLERWSRPRLSVFDGAVGMRGMGVLILALALALIVAPPFFGQIPLGLAVSLIGLGLVERDGFVVLIGLLIGGVGVGISIGFVYTLFASIMSAFTWLSQAIPGLGL</sequence>
<dbReference type="InterPro" id="IPR010331">
    <property type="entry name" value="ExoD"/>
</dbReference>
<keyword evidence="1" id="KW-1133">Transmembrane helix</keyword>
<name>A0ABV1QP61_9HYPH</name>
<gene>
    <name evidence="2" type="ORF">ABS772_14825</name>
</gene>
<evidence type="ECO:0000313" key="2">
    <source>
        <dbReference type="EMBL" id="MER2251192.1"/>
    </source>
</evidence>
<dbReference type="PANTHER" id="PTHR41795">
    <property type="entry name" value="EXOPOLYSACCHARIDE SYNTHESIS PROTEIN"/>
    <property type="match status" value="1"/>
</dbReference>
<reference evidence="2 3" key="1">
    <citation type="submission" date="2024-06" db="EMBL/GenBank/DDBJ databases">
        <authorList>
            <person name="Campbell A.G."/>
        </authorList>
    </citation>
    <scope>NUCLEOTIDE SEQUENCE [LARGE SCALE GENOMIC DNA]</scope>
    <source>
        <strain evidence="2 3">EM12</strain>
    </source>
</reference>
<proteinExistence type="predicted"/>
<evidence type="ECO:0000313" key="3">
    <source>
        <dbReference type="Proteomes" id="UP001480955"/>
    </source>
</evidence>
<dbReference type="PIRSF" id="PIRSF033239">
    <property type="entry name" value="ExoD"/>
    <property type="match status" value="1"/>
</dbReference>
<keyword evidence="1" id="KW-0812">Transmembrane</keyword>
<dbReference type="EMBL" id="JBELQE010000083">
    <property type="protein sequence ID" value="MER2251192.1"/>
    <property type="molecule type" value="Genomic_DNA"/>
</dbReference>
<keyword evidence="1" id="KW-0472">Membrane</keyword>
<protein>
    <submittedName>
        <fullName evidence="2">Exopolysaccharide biosynthesis protein</fullName>
    </submittedName>
</protein>
<dbReference type="PANTHER" id="PTHR41795:SF1">
    <property type="entry name" value="EXOPOLYSACCHARIDE SYNTHESIS PROTEIN"/>
    <property type="match status" value="1"/>
</dbReference>
<keyword evidence="3" id="KW-1185">Reference proteome</keyword>